<dbReference type="Proteomes" id="UP001498421">
    <property type="component" value="Unassembled WGS sequence"/>
</dbReference>
<accession>A0ABR1I824</accession>
<evidence type="ECO:0000313" key="2">
    <source>
        <dbReference type="Proteomes" id="UP001498421"/>
    </source>
</evidence>
<protein>
    <submittedName>
        <fullName evidence="1">Uncharacterized protein</fullName>
    </submittedName>
</protein>
<keyword evidence="2" id="KW-1185">Reference proteome</keyword>
<evidence type="ECO:0000313" key="1">
    <source>
        <dbReference type="EMBL" id="KAK7429748.1"/>
    </source>
</evidence>
<comment type="caution">
    <text evidence="1">The sequence shown here is derived from an EMBL/GenBank/DDBJ whole genome shotgun (WGS) entry which is preliminary data.</text>
</comment>
<reference evidence="1 2" key="1">
    <citation type="journal article" date="2025" name="Microbiol. Resour. Announc.">
        <title>Draft genome sequences for Neonectria magnoliae and Neonectria punicea, canker pathogens of Liriodendron tulipifera and Acer saccharum in West Virginia.</title>
        <authorList>
            <person name="Petronek H.M."/>
            <person name="Kasson M.T."/>
            <person name="Metheny A.M."/>
            <person name="Stauder C.M."/>
            <person name="Lovett B."/>
            <person name="Lynch S.C."/>
            <person name="Garnas J.R."/>
            <person name="Kasson L.R."/>
            <person name="Stajich J.E."/>
        </authorList>
    </citation>
    <scope>NUCLEOTIDE SEQUENCE [LARGE SCALE GENOMIC DNA]</scope>
    <source>
        <strain evidence="1 2">NRRL 64651</strain>
    </source>
</reference>
<sequence>MMGFINGVCLNDLFTDPNEAEHTRLLREDISDGDVEVIYRQPANFLLQLFSLDFDTIGSLPSLEAKFESPMPKRPLTYKVYDILRNGGVDVFGDRCQGFTTATKYFQYLLGQDFKQNDHRSFPFAQLRQHVGEKKWERHKAEFRTLPEGEAFVTQKTLGLKGI</sequence>
<dbReference type="EMBL" id="JAZAVK010000026">
    <property type="protein sequence ID" value="KAK7429748.1"/>
    <property type="molecule type" value="Genomic_DNA"/>
</dbReference>
<organism evidence="1 2">
    <name type="scientific">Neonectria magnoliae</name>
    <dbReference type="NCBI Taxonomy" id="2732573"/>
    <lineage>
        <taxon>Eukaryota</taxon>
        <taxon>Fungi</taxon>
        <taxon>Dikarya</taxon>
        <taxon>Ascomycota</taxon>
        <taxon>Pezizomycotina</taxon>
        <taxon>Sordariomycetes</taxon>
        <taxon>Hypocreomycetidae</taxon>
        <taxon>Hypocreales</taxon>
        <taxon>Nectriaceae</taxon>
        <taxon>Neonectria</taxon>
    </lineage>
</organism>
<proteinExistence type="predicted"/>
<gene>
    <name evidence="1" type="ORF">QQZ08_003774</name>
</gene>
<name>A0ABR1I824_9HYPO</name>